<comment type="caution">
    <text evidence="1">The sequence shown here is derived from an EMBL/GenBank/DDBJ whole genome shotgun (WGS) entry which is preliminary data.</text>
</comment>
<evidence type="ECO:0000313" key="1">
    <source>
        <dbReference type="EMBL" id="MBD7911294.1"/>
    </source>
</evidence>
<dbReference type="EMBL" id="JACSRA010000010">
    <property type="protein sequence ID" value="MBD7911294.1"/>
    <property type="molecule type" value="Genomic_DNA"/>
</dbReference>
<accession>A0ABR8PT08</accession>
<organism evidence="1 2">
    <name type="scientific">Clostridium cibarium</name>
    <dbReference type="NCBI Taxonomy" id="2762247"/>
    <lineage>
        <taxon>Bacteria</taxon>
        <taxon>Bacillati</taxon>
        <taxon>Bacillota</taxon>
        <taxon>Clostridia</taxon>
        <taxon>Eubacteriales</taxon>
        <taxon>Clostridiaceae</taxon>
        <taxon>Clostridium</taxon>
    </lineage>
</organism>
<name>A0ABR8PT08_9CLOT</name>
<dbReference type="Gene3D" id="3.40.630.30">
    <property type="match status" value="1"/>
</dbReference>
<sequence length="37" mass="4373">MSAQIHLINFYGSLGFKAVTEEYLEEEIPHIEMLYKK</sequence>
<dbReference type="InterPro" id="IPR016181">
    <property type="entry name" value="Acyl_CoA_acyltransferase"/>
</dbReference>
<dbReference type="Proteomes" id="UP000627781">
    <property type="component" value="Unassembled WGS sequence"/>
</dbReference>
<evidence type="ECO:0000313" key="2">
    <source>
        <dbReference type="Proteomes" id="UP000627781"/>
    </source>
</evidence>
<proteinExistence type="predicted"/>
<gene>
    <name evidence="1" type="ORF">H9661_08000</name>
</gene>
<protein>
    <submittedName>
        <fullName evidence="1">GNAT family N-acetyltransferase</fullName>
    </submittedName>
</protein>
<dbReference type="SUPFAM" id="SSF55729">
    <property type="entry name" value="Acyl-CoA N-acyltransferases (Nat)"/>
    <property type="match status" value="1"/>
</dbReference>
<reference evidence="1 2" key="1">
    <citation type="submission" date="2020-08" db="EMBL/GenBank/DDBJ databases">
        <title>A Genomic Blueprint of the Chicken Gut Microbiome.</title>
        <authorList>
            <person name="Gilroy R."/>
            <person name="Ravi A."/>
            <person name="Getino M."/>
            <person name="Pursley I."/>
            <person name="Horton D.L."/>
            <person name="Alikhan N.-F."/>
            <person name="Baker D."/>
            <person name="Gharbi K."/>
            <person name="Hall N."/>
            <person name="Watson M."/>
            <person name="Adriaenssens E.M."/>
            <person name="Foster-Nyarko E."/>
            <person name="Jarju S."/>
            <person name="Secka A."/>
            <person name="Antonio M."/>
            <person name="Oren A."/>
            <person name="Chaudhuri R."/>
            <person name="La Ragione R.M."/>
            <person name="Hildebrand F."/>
            <person name="Pallen M.J."/>
        </authorList>
    </citation>
    <scope>NUCLEOTIDE SEQUENCE [LARGE SCALE GENOMIC DNA]</scope>
    <source>
        <strain evidence="1 2">Sa3CVN1</strain>
    </source>
</reference>
<keyword evidence="2" id="KW-1185">Reference proteome</keyword>